<dbReference type="PANTHER" id="PTHR11161:SF4">
    <property type="entry name" value="DROP DEAD"/>
    <property type="match status" value="1"/>
</dbReference>
<dbReference type="AlphaFoldDB" id="D7GYE6"/>
<keyword evidence="3" id="KW-1185">Reference proteome</keyword>
<dbReference type="EMBL" id="KQ972097">
    <property type="protein sequence ID" value="EFA13376.2"/>
    <property type="molecule type" value="Genomic_DNA"/>
</dbReference>
<reference evidence="2 3" key="2">
    <citation type="journal article" date="2010" name="Nucleic Acids Res.">
        <title>BeetleBase in 2010: revisions to provide comprehensive genomic information for Tribolium castaneum.</title>
        <authorList>
            <person name="Kim H.S."/>
            <person name="Murphy T."/>
            <person name="Xia J."/>
            <person name="Caragea D."/>
            <person name="Park Y."/>
            <person name="Beeman R.W."/>
            <person name="Lorenzen M.D."/>
            <person name="Butcher S."/>
            <person name="Manak J.R."/>
            <person name="Brown S.J."/>
        </authorList>
    </citation>
    <scope>NUCLEOTIDE SEQUENCE [LARGE SCALE GENOMIC DNA]</scope>
    <source>
        <strain evidence="2 3">Georgia GA2</strain>
    </source>
</reference>
<dbReference type="Proteomes" id="UP000007266">
    <property type="component" value="Unassembled WGS sequence"/>
</dbReference>
<gene>
    <name evidence="2" type="primary">AUGUSTUS-3.0.2_10604</name>
    <name evidence="2" type="ORF">TcasGA2_TC010604</name>
</gene>
<evidence type="ECO:0000313" key="3">
    <source>
        <dbReference type="Proteomes" id="UP000007266"/>
    </source>
</evidence>
<organism evidence="2 3">
    <name type="scientific">Tribolium castaneum</name>
    <name type="common">Red flour beetle</name>
    <dbReference type="NCBI Taxonomy" id="7070"/>
    <lineage>
        <taxon>Eukaryota</taxon>
        <taxon>Metazoa</taxon>
        <taxon>Ecdysozoa</taxon>
        <taxon>Arthropoda</taxon>
        <taxon>Hexapoda</taxon>
        <taxon>Insecta</taxon>
        <taxon>Pterygota</taxon>
        <taxon>Neoptera</taxon>
        <taxon>Endopterygota</taxon>
        <taxon>Coleoptera</taxon>
        <taxon>Polyphaga</taxon>
        <taxon>Cucujiformia</taxon>
        <taxon>Tenebrionidae</taxon>
        <taxon>Tenebrionidae incertae sedis</taxon>
        <taxon>Tribolium</taxon>
    </lineage>
</organism>
<proteinExistence type="predicted"/>
<sequence>MCQSSQKEPLPTSTIIVSGIFAGIVLLVAVSTGYDCYALGEKNRWMVAFSLRKNWTTLVTIKRSSDDIEAIHGIRFLNAFLLVLAHKSMAMFFTPYMNRTEMIEVKCLVCEV</sequence>
<keyword evidence="1" id="KW-1133">Transmembrane helix</keyword>
<dbReference type="InterPro" id="IPR052728">
    <property type="entry name" value="O2_lipid_transport_reg"/>
</dbReference>
<keyword evidence="1" id="KW-0472">Membrane</keyword>
<protein>
    <submittedName>
        <fullName evidence="2">Uncharacterized protein</fullName>
    </submittedName>
</protein>
<dbReference type="OrthoDB" id="4794873at2759"/>
<feature type="transmembrane region" description="Helical" evidence="1">
    <location>
        <begin position="15"/>
        <end position="37"/>
    </location>
</feature>
<dbReference type="InParanoid" id="D7GYE6"/>
<reference evidence="2 3" key="1">
    <citation type="journal article" date="2008" name="Nature">
        <title>The genome of the model beetle and pest Tribolium castaneum.</title>
        <authorList>
            <consortium name="Tribolium Genome Sequencing Consortium"/>
            <person name="Richards S."/>
            <person name="Gibbs R.A."/>
            <person name="Weinstock G.M."/>
            <person name="Brown S.J."/>
            <person name="Denell R."/>
            <person name="Beeman R.W."/>
            <person name="Gibbs R."/>
            <person name="Beeman R.W."/>
            <person name="Brown S.J."/>
            <person name="Bucher G."/>
            <person name="Friedrich M."/>
            <person name="Grimmelikhuijzen C.J."/>
            <person name="Klingler M."/>
            <person name="Lorenzen M."/>
            <person name="Richards S."/>
            <person name="Roth S."/>
            <person name="Schroder R."/>
            <person name="Tautz D."/>
            <person name="Zdobnov E.M."/>
            <person name="Muzny D."/>
            <person name="Gibbs R.A."/>
            <person name="Weinstock G.M."/>
            <person name="Attaway T."/>
            <person name="Bell S."/>
            <person name="Buhay C.J."/>
            <person name="Chandrabose M.N."/>
            <person name="Chavez D."/>
            <person name="Clerk-Blankenburg K.P."/>
            <person name="Cree A."/>
            <person name="Dao M."/>
            <person name="Davis C."/>
            <person name="Chacko J."/>
            <person name="Dinh H."/>
            <person name="Dugan-Rocha S."/>
            <person name="Fowler G."/>
            <person name="Garner T.T."/>
            <person name="Garnes J."/>
            <person name="Gnirke A."/>
            <person name="Hawes A."/>
            <person name="Hernandez J."/>
            <person name="Hines S."/>
            <person name="Holder M."/>
            <person name="Hume J."/>
            <person name="Jhangiani S.N."/>
            <person name="Joshi V."/>
            <person name="Khan Z.M."/>
            <person name="Jackson L."/>
            <person name="Kovar C."/>
            <person name="Kowis A."/>
            <person name="Lee S."/>
            <person name="Lewis L.R."/>
            <person name="Margolis J."/>
            <person name="Morgan M."/>
            <person name="Nazareth L.V."/>
            <person name="Nguyen N."/>
            <person name="Okwuonu G."/>
            <person name="Parker D."/>
            <person name="Richards S."/>
            <person name="Ruiz S.J."/>
            <person name="Santibanez J."/>
            <person name="Savard J."/>
            <person name="Scherer S.E."/>
            <person name="Schneider B."/>
            <person name="Sodergren E."/>
            <person name="Tautz D."/>
            <person name="Vattahil S."/>
            <person name="Villasana D."/>
            <person name="White C.S."/>
            <person name="Wright R."/>
            <person name="Park Y."/>
            <person name="Beeman R.W."/>
            <person name="Lord J."/>
            <person name="Oppert B."/>
            <person name="Lorenzen M."/>
            <person name="Brown S."/>
            <person name="Wang L."/>
            <person name="Savard J."/>
            <person name="Tautz D."/>
            <person name="Richards S."/>
            <person name="Weinstock G."/>
            <person name="Gibbs R.A."/>
            <person name="Liu Y."/>
            <person name="Worley K."/>
            <person name="Weinstock G."/>
            <person name="Elsik C.G."/>
            <person name="Reese J.T."/>
            <person name="Elhaik E."/>
            <person name="Landan G."/>
            <person name="Graur D."/>
            <person name="Arensburger P."/>
            <person name="Atkinson P."/>
            <person name="Beeman R.W."/>
            <person name="Beidler J."/>
            <person name="Brown S.J."/>
            <person name="Demuth J.P."/>
            <person name="Drury D.W."/>
            <person name="Du Y.Z."/>
            <person name="Fujiwara H."/>
            <person name="Lorenzen M."/>
            <person name="Maselli V."/>
            <person name="Osanai M."/>
            <person name="Park Y."/>
            <person name="Robertson H.M."/>
            <person name="Tu Z."/>
            <person name="Wang J.J."/>
            <person name="Wang S."/>
            <person name="Richards S."/>
            <person name="Song H."/>
            <person name="Zhang L."/>
            <person name="Sodergren E."/>
            <person name="Werner D."/>
            <person name="Stanke M."/>
            <person name="Morgenstern B."/>
            <person name="Solovyev V."/>
            <person name="Kosarev P."/>
            <person name="Brown G."/>
            <person name="Chen H.C."/>
            <person name="Ermolaeva O."/>
            <person name="Hlavina W."/>
            <person name="Kapustin Y."/>
            <person name="Kiryutin B."/>
            <person name="Kitts P."/>
            <person name="Maglott D."/>
            <person name="Pruitt K."/>
            <person name="Sapojnikov V."/>
            <person name="Souvorov A."/>
            <person name="Mackey A.J."/>
            <person name="Waterhouse R.M."/>
            <person name="Wyder S."/>
            <person name="Zdobnov E.M."/>
            <person name="Zdobnov E.M."/>
            <person name="Wyder S."/>
            <person name="Kriventseva E.V."/>
            <person name="Kadowaki T."/>
            <person name="Bork P."/>
            <person name="Aranda M."/>
            <person name="Bao R."/>
            <person name="Beermann A."/>
            <person name="Berns N."/>
            <person name="Bolognesi R."/>
            <person name="Bonneton F."/>
            <person name="Bopp D."/>
            <person name="Brown S.J."/>
            <person name="Bucher G."/>
            <person name="Butts T."/>
            <person name="Chaumot A."/>
            <person name="Denell R.E."/>
            <person name="Ferrier D.E."/>
            <person name="Friedrich M."/>
            <person name="Gordon C.M."/>
            <person name="Jindra M."/>
            <person name="Klingler M."/>
            <person name="Lan Q."/>
            <person name="Lattorff H.M."/>
            <person name="Laudet V."/>
            <person name="von Levetsow C."/>
            <person name="Liu Z."/>
            <person name="Lutz R."/>
            <person name="Lynch J.A."/>
            <person name="da Fonseca R.N."/>
            <person name="Posnien N."/>
            <person name="Reuter R."/>
            <person name="Roth S."/>
            <person name="Savard J."/>
            <person name="Schinko J.B."/>
            <person name="Schmitt C."/>
            <person name="Schoppmeier M."/>
            <person name="Schroder R."/>
            <person name="Shippy T.D."/>
            <person name="Simonnet F."/>
            <person name="Marques-Souza H."/>
            <person name="Tautz D."/>
            <person name="Tomoyasu Y."/>
            <person name="Trauner J."/>
            <person name="Van der Zee M."/>
            <person name="Vervoort M."/>
            <person name="Wittkopp N."/>
            <person name="Wimmer E.A."/>
            <person name="Yang X."/>
            <person name="Jones A.K."/>
            <person name="Sattelle D.B."/>
            <person name="Ebert P.R."/>
            <person name="Nelson D."/>
            <person name="Scott J.G."/>
            <person name="Beeman R.W."/>
            <person name="Muthukrishnan S."/>
            <person name="Kramer K.J."/>
            <person name="Arakane Y."/>
            <person name="Beeman R.W."/>
            <person name="Zhu Q."/>
            <person name="Hogenkamp D."/>
            <person name="Dixit R."/>
            <person name="Oppert B."/>
            <person name="Jiang H."/>
            <person name="Zou Z."/>
            <person name="Marshall J."/>
            <person name="Elpidina E."/>
            <person name="Vinokurov K."/>
            <person name="Oppert C."/>
            <person name="Zou Z."/>
            <person name="Evans J."/>
            <person name="Lu Z."/>
            <person name="Zhao P."/>
            <person name="Sumathipala N."/>
            <person name="Altincicek B."/>
            <person name="Vilcinskas A."/>
            <person name="Williams M."/>
            <person name="Hultmark D."/>
            <person name="Hetru C."/>
            <person name="Jiang H."/>
            <person name="Grimmelikhuijzen C.J."/>
            <person name="Hauser F."/>
            <person name="Cazzamali G."/>
            <person name="Williamson M."/>
            <person name="Park Y."/>
            <person name="Li B."/>
            <person name="Tanaka Y."/>
            <person name="Predel R."/>
            <person name="Neupert S."/>
            <person name="Schachtner J."/>
            <person name="Verleyen P."/>
            <person name="Raible F."/>
            <person name="Bork P."/>
            <person name="Friedrich M."/>
            <person name="Walden K.K."/>
            <person name="Robertson H.M."/>
            <person name="Angeli S."/>
            <person name="Foret S."/>
            <person name="Bucher G."/>
            <person name="Schuetz S."/>
            <person name="Maleszka R."/>
            <person name="Wimmer E.A."/>
            <person name="Beeman R.W."/>
            <person name="Lorenzen M."/>
            <person name="Tomoyasu Y."/>
            <person name="Miller S.C."/>
            <person name="Grossmann D."/>
            <person name="Bucher G."/>
        </authorList>
    </citation>
    <scope>NUCLEOTIDE SEQUENCE [LARGE SCALE GENOMIC DNA]</scope>
    <source>
        <strain evidence="2 3">Georgia GA2</strain>
    </source>
</reference>
<accession>D7GYE6</accession>
<name>D7GYE6_TRICA</name>
<dbReference type="KEGG" id="tca:103315153"/>
<dbReference type="PANTHER" id="PTHR11161">
    <property type="entry name" value="O-ACYLTRANSFERASE"/>
    <property type="match status" value="1"/>
</dbReference>
<keyword evidence="1" id="KW-0812">Transmembrane</keyword>
<evidence type="ECO:0000313" key="2">
    <source>
        <dbReference type="EMBL" id="EFA13376.2"/>
    </source>
</evidence>
<evidence type="ECO:0000256" key="1">
    <source>
        <dbReference type="SAM" id="Phobius"/>
    </source>
</evidence>
<dbReference type="HOGENOM" id="CLU_1436182_0_0_1"/>